<dbReference type="AlphaFoldDB" id="A0A218YVF4"/>
<evidence type="ECO:0000256" key="1">
    <source>
        <dbReference type="SAM" id="MobiDB-lite"/>
    </source>
</evidence>
<organism evidence="2 3">
    <name type="scientific">Diplocarpon coronariae</name>
    <dbReference type="NCBI Taxonomy" id="2795749"/>
    <lineage>
        <taxon>Eukaryota</taxon>
        <taxon>Fungi</taxon>
        <taxon>Dikarya</taxon>
        <taxon>Ascomycota</taxon>
        <taxon>Pezizomycotina</taxon>
        <taxon>Leotiomycetes</taxon>
        <taxon>Helotiales</taxon>
        <taxon>Drepanopezizaceae</taxon>
        <taxon>Diplocarpon</taxon>
    </lineage>
</organism>
<keyword evidence="3" id="KW-1185">Reference proteome</keyword>
<dbReference type="Proteomes" id="UP000242519">
    <property type="component" value="Unassembled WGS sequence"/>
</dbReference>
<feature type="region of interest" description="Disordered" evidence="1">
    <location>
        <begin position="181"/>
        <end position="200"/>
    </location>
</feature>
<comment type="caution">
    <text evidence="2">The sequence shown here is derived from an EMBL/GenBank/DDBJ whole genome shotgun (WGS) entry which is preliminary data.</text>
</comment>
<accession>A0A218YVF4</accession>
<dbReference type="EMBL" id="MZNU01000365">
    <property type="protein sequence ID" value="OWO99268.1"/>
    <property type="molecule type" value="Genomic_DNA"/>
</dbReference>
<feature type="compositionally biased region" description="Polar residues" evidence="1">
    <location>
        <begin position="181"/>
        <end position="192"/>
    </location>
</feature>
<evidence type="ECO:0000313" key="3">
    <source>
        <dbReference type="Proteomes" id="UP000242519"/>
    </source>
</evidence>
<sequence>MPIDRTSESTVQRSVGLDSEYPHTKTKRSWISSDCTQDSSRALAAADKLLNRGQITFAGDIRVRTTTRSASQFASVRVVYKDRNGAAGSTVSTAASATASGFDKTFTAGQSPIWATKFYGFSANIAATTSISSFAYLSPGSGGATTTYDNDGAGFSVQDSAIALAPHIYLGAGNGLASRSVTGTKSASSTGDSEPAGSLMPYTATPTQTARAFNATIGAEAYSGARPRRLDCELAPDFLLLKDGYGARDVRE</sequence>
<dbReference type="STRING" id="503106.A0A218YVF4"/>
<protein>
    <submittedName>
        <fullName evidence="2">Uncharacterized protein</fullName>
    </submittedName>
</protein>
<dbReference type="InParanoid" id="A0A218YVF4"/>
<evidence type="ECO:0000313" key="2">
    <source>
        <dbReference type="EMBL" id="OWO99268.1"/>
    </source>
</evidence>
<reference evidence="2 3" key="1">
    <citation type="submission" date="2017-04" db="EMBL/GenBank/DDBJ databases">
        <title>Draft genome sequence of Marssonina coronaria NL1: causal agent of apple blotch.</title>
        <authorList>
            <person name="Cheng Q."/>
        </authorList>
    </citation>
    <scope>NUCLEOTIDE SEQUENCE [LARGE SCALE GENOMIC DNA]</scope>
    <source>
        <strain evidence="2 3">NL1</strain>
    </source>
</reference>
<name>A0A218YVF4_9HELO</name>
<gene>
    <name evidence="2" type="ORF">B2J93_1156</name>
</gene>
<proteinExistence type="predicted"/>